<sequence length="516" mass="57759">MATPETDVDELSESQQLALQQYTAVTDQDVPAAIPLLQRSQWNVQIAIAKFFDGEGPDPVEEARAAQNLPPPRAARHENLQHSLLRGSSRPLRSESRPDAAPRIVPQPEDDVAPSPNFFLSLLFTPFSLLYRVFSSSFGSLFSLIFPFLPRALRPNPTIRTPRRANTGGRRSLKPRDSAARVKREFEEEYGSDNIPFYEGGYAQALDLAKKDLKFLLVLLLSTEHDDTSSFIRDTLLSPEVQTFVKEPANNIILWIGDVRDSEAYQVSTALNCSKFPFSALIAHTPSVSSTAMSVVARVVGPMDFSTYLAKLRNAISTHEEQLATVRATRSAQNFERTLREEQDSAYERSLAQDRERARLRREAEAAAKAEEKKQREAEEAAAKLAANRLQWRKWRSSKIKAEPGADAKDIVRIALKMPEAARVMRRFRAGDSIEELYAFVDCYEFVQDGSTADDEVSEPEGYKHEFGFRLVQTLPRVVYGVEDEGTIGERVGKSGNLIVESISDGDEDDEDNGNE</sequence>
<dbReference type="InterPro" id="IPR006577">
    <property type="entry name" value="UAS"/>
</dbReference>
<dbReference type="Pfam" id="PF14555">
    <property type="entry name" value="UBA_4"/>
    <property type="match status" value="1"/>
</dbReference>
<keyword evidence="1 2" id="KW-0175">Coiled coil</keyword>
<dbReference type="Gene3D" id="3.40.30.10">
    <property type="entry name" value="Glutaredoxin"/>
    <property type="match status" value="1"/>
</dbReference>
<dbReference type="Proteomes" id="UP000006753">
    <property type="component" value="Unassembled WGS sequence"/>
</dbReference>
<dbReference type="PROSITE" id="PS50033">
    <property type="entry name" value="UBX"/>
    <property type="match status" value="1"/>
</dbReference>
<dbReference type="PANTHER" id="PTHR23322:SF1">
    <property type="entry name" value="FAS-ASSOCIATED FACTOR 2"/>
    <property type="match status" value="1"/>
</dbReference>
<dbReference type="FunCoup" id="K1WNH3">
    <property type="interactions" value="27"/>
</dbReference>
<evidence type="ECO:0000256" key="3">
    <source>
        <dbReference type="SAM" id="MobiDB-lite"/>
    </source>
</evidence>
<protein>
    <submittedName>
        <fullName evidence="5">UBX domain protein</fullName>
    </submittedName>
</protein>
<dbReference type="STRING" id="1072389.K1WNH3"/>
<dbReference type="PANTHER" id="PTHR23322">
    <property type="entry name" value="FAS-ASSOCIATED PROTEIN"/>
    <property type="match status" value="1"/>
</dbReference>
<accession>K1WNH3</accession>
<dbReference type="KEGG" id="mbe:MBM_07222"/>
<feature type="domain" description="UBX" evidence="4">
    <location>
        <begin position="407"/>
        <end position="485"/>
    </location>
</feature>
<dbReference type="InterPro" id="IPR001012">
    <property type="entry name" value="UBX_dom"/>
</dbReference>
<organism evidence="5 6">
    <name type="scientific">Marssonina brunnea f. sp. multigermtubi (strain MB_m1)</name>
    <name type="common">Marssonina leaf spot fungus</name>
    <dbReference type="NCBI Taxonomy" id="1072389"/>
    <lineage>
        <taxon>Eukaryota</taxon>
        <taxon>Fungi</taxon>
        <taxon>Dikarya</taxon>
        <taxon>Ascomycota</taxon>
        <taxon>Pezizomycotina</taxon>
        <taxon>Leotiomycetes</taxon>
        <taxon>Helotiales</taxon>
        <taxon>Drepanopezizaceae</taxon>
        <taxon>Drepanopeziza</taxon>
    </lineage>
</organism>
<dbReference type="RefSeq" id="XP_007295111.1">
    <property type="nucleotide sequence ID" value="XM_007295049.1"/>
</dbReference>
<evidence type="ECO:0000313" key="6">
    <source>
        <dbReference type="Proteomes" id="UP000006753"/>
    </source>
</evidence>
<dbReference type="Gene3D" id="1.10.8.10">
    <property type="entry name" value="DNA helicase RuvA subunit, C-terminal domain"/>
    <property type="match status" value="1"/>
</dbReference>
<dbReference type="SMART" id="SM00594">
    <property type="entry name" value="UAS"/>
    <property type="match status" value="1"/>
</dbReference>
<dbReference type="GeneID" id="18763157"/>
<dbReference type="InterPro" id="IPR009060">
    <property type="entry name" value="UBA-like_sf"/>
</dbReference>
<dbReference type="GO" id="GO:0043130">
    <property type="term" value="F:ubiquitin binding"/>
    <property type="evidence" value="ECO:0007669"/>
    <property type="project" value="TreeGrafter"/>
</dbReference>
<reference evidence="5 6" key="1">
    <citation type="journal article" date="2012" name="BMC Genomics">
        <title>Sequencing the genome of Marssonina brunnea reveals fungus-poplar co-evolution.</title>
        <authorList>
            <person name="Zhu S."/>
            <person name="Cao Y.-Z."/>
            <person name="Jiang C."/>
            <person name="Tan B.-Y."/>
            <person name="Wang Z."/>
            <person name="Feng S."/>
            <person name="Zhang L."/>
            <person name="Su X.-H."/>
            <person name="Brejova B."/>
            <person name="Vinar T."/>
            <person name="Xu M."/>
            <person name="Wang M.-X."/>
            <person name="Zhang S.-G."/>
            <person name="Huang M.-R."/>
            <person name="Wu R."/>
            <person name="Zhou Y."/>
        </authorList>
    </citation>
    <scope>NUCLEOTIDE SEQUENCE [LARGE SCALE GENOMIC DNA]</scope>
    <source>
        <strain evidence="5 6">MB_m1</strain>
    </source>
</reference>
<dbReference type="Pfam" id="PF00789">
    <property type="entry name" value="UBX"/>
    <property type="match status" value="1"/>
</dbReference>
<evidence type="ECO:0000256" key="1">
    <source>
        <dbReference type="ARBA" id="ARBA00023054"/>
    </source>
</evidence>
<dbReference type="Gene3D" id="3.10.20.90">
    <property type="entry name" value="Phosphatidylinositol 3-kinase Catalytic Subunit, Chain A, domain 1"/>
    <property type="match status" value="1"/>
</dbReference>
<dbReference type="GO" id="GO:0005783">
    <property type="term" value="C:endoplasmic reticulum"/>
    <property type="evidence" value="ECO:0007669"/>
    <property type="project" value="TreeGrafter"/>
</dbReference>
<dbReference type="CDD" id="cd01767">
    <property type="entry name" value="UBX"/>
    <property type="match status" value="1"/>
</dbReference>
<dbReference type="HOGENOM" id="CLU_020031_2_0_1"/>
<dbReference type="OrthoDB" id="1026733at2759"/>
<name>K1WNH3_MARBU</name>
<proteinExistence type="predicted"/>
<evidence type="ECO:0000259" key="4">
    <source>
        <dbReference type="PROSITE" id="PS50033"/>
    </source>
</evidence>
<dbReference type="SUPFAM" id="SSF52833">
    <property type="entry name" value="Thioredoxin-like"/>
    <property type="match status" value="1"/>
</dbReference>
<dbReference type="InterPro" id="IPR029071">
    <property type="entry name" value="Ubiquitin-like_domsf"/>
</dbReference>
<gene>
    <name evidence="5" type="ORF">MBM_07222</name>
</gene>
<dbReference type="eggNOG" id="KOG1363">
    <property type="taxonomic scope" value="Eukaryota"/>
</dbReference>
<dbReference type="SUPFAM" id="SSF46934">
    <property type="entry name" value="UBA-like"/>
    <property type="match status" value="1"/>
</dbReference>
<evidence type="ECO:0000256" key="2">
    <source>
        <dbReference type="SAM" id="Coils"/>
    </source>
</evidence>
<dbReference type="AlphaFoldDB" id="K1WNH3"/>
<dbReference type="SUPFAM" id="SSF54236">
    <property type="entry name" value="Ubiquitin-like"/>
    <property type="match status" value="1"/>
</dbReference>
<feature type="region of interest" description="Disordered" evidence="3">
    <location>
        <begin position="157"/>
        <end position="178"/>
    </location>
</feature>
<evidence type="ECO:0000313" key="5">
    <source>
        <dbReference type="EMBL" id="EKD14501.1"/>
    </source>
</evidence>
<dbReference type="InterPro" id="IPR036249">
    <property type="entry name" value="Thioredoxin-like_sf"/>
</dbReference>
<feature type="coiled-coil region" evidence="2">
    <location>
        <begin position="353"/>
        <end position="389"/>
    </location>
</feature>
<dbReference type="EMBL" id="JH921445">
    <property type="protein sequence ID" value="EKD14501.1"/>
    <property type="molecule type" value="Genomic_DNA"/>
</dbReference>
<dbReference type="GO" id="GO:0036503">
    <property type="term" value="P:ERAD pathway"/>
    <property type="evidence" value="ECO:0007669"/>
    <property type="project" value="TreeGrafter"/>
</dbReference>
<keyword evidence="6" id="KW-1185">Reference proteome</keyword>
<feature type="region of interest" description="Disordered" evidence="3">
    <location>
        <begin position="82"/>
        <end position="109"/>
    </location>
</feature>
<dbReference type="OMA" id="VYAFVEC"/>
<dbReference type="InParanoid" id="K1WNH3"/>
<dbReference type="InterPro" id="IPR050730">
    <property type="entry name" value="UBX_domain-protein"/>
</dbReference>